<dbReference type="AlphaFoldDB" id="A0A2T1NBD1"/>
<organism evidence="3 4">
    <name type="scientific">Aurantibacter aestuarii</name>
    <dbReference type="NCBI Taxonomy" id="1266046"/>
    <lineage>
        <taxon>Bacteria</taxon>
        <taxon>Pseudomonadati</taxon>
        <taxon>Bacteroidota</taxon>
        <taxon>Flavobacteriia</taxon>
        <taxon>Flavobacteriales</taxon>
        <taxon>Flavobacteriaceae</taxon>
        <taxon>Aurantibacter</taxon>
    </lineage>
</organism>
<dbReference type="PANTHER" id="PTHR36919">
    <property type="entry name" value="BLR1215 PROTEIN"/>
    <property type="match status" value="1"/>
</dbReference>
<dbReference type="Proteomes" id="UP000238426">
    <property type="component" value="Unassembled WGS sequence"/>
</dbReference>
<feature type="chain" id="PRO_5015735257" evidence="1">
    <location>
        <begin position="21"/>
        <end position="139"/>
    </location>
</feature>
<dbReference type="Gene3D" id="2.40.128.520">
    <property type="match status" value="1"/>
</dbReference>
<evidence type="ECO:0000259" key="2">
    <source>
        <dbReference type="Pfam" id="PF09917"/>
    </source>
</evidence>
<dbReference type="PANTHER" id="PTHR36919:SF3">
    <property type="entry name" value="BLL5882 PROTEIN"/>
    <property type="match status" value="1"/>
</dbReference>
<feature type="signal peptide" evidence="1">
    <location>
        <begin position="1"/>
        <end position="20"/>
    </location>
</feature>
<dbReference type="OrthoDB" id="9814399at2"/>
<feature type="domain" description="DUF2147" evidence="2">
    <location>
        <begin position="25"/>
        <end position="137"/>
    </location>
</feature>
<accession>A0A2T1NBD1</accession>
<proteinExistence type="predicted"/>
<name>A0A2T1NBD1_9FLAO</name>
<reference evidence="3 4" key="1">
    <citation type="submission" date="2018-03" db="EMBL/GenBank/DDBJ databases">
        <title>Mesoflavibacter sp. HG37 and Mesoflavibacter sp. HG96 sp.nov., two marine bacteria isolated from seawater of Western Pacific Ocean.</title>
        <authorList>
            <person name="Cheng H."/>
            <person name="Wu Y.-H."/>
            <person name="Guo L.-L."/>
            <person name="Xu X.-W."/>
        </authorList>
    </citation>
    <scope>NUCLEOTIDE SEQUENCE [LARGE SCALE GENOMIC DNA]</scope>
    <source>
        <strain evidence="3 4">KCTC 32269</strain>
    </source>
</reference>
<evidence type="ECO:0000256" key="1">
    <source>
        <dbReference type="SAM" id="SignalP"/>
    </source>
</evidence>
<dbReference type="RefSeq" id="WP_106463129.1">
    <property type="nucleotide sequence ID" value="NZ_PXOQ01000008.1"/>
</dbReference>
<comment type="caution">
    <text evidence="3">The sequence shown here is derived from an EMBL/GenBank/DDBJ whole genome shotgun (WGS) entry which is preliminary data.</text>
</comment>
<dbReference type="InterPro" id="IPR019223">
    <property type="entry name" value="DUF2147"/>
</dbReference>
<dbReference type="Pfam" id="PF09917">
    <property type="entry name" value="DUF2147"/>
    <property type="match status" value="1"/>
</dbReference>
<gene>
    <name evidence="3" type="ORF">C7H52_06680</name>
</gene>
<keyword evidence="4" id="KW-1185">Reference proteome</keyword>
<sequence>MKKLQLVFIGFLLVFNFSNAQTVLGKWKTVDKNGVSKCVVQIFEKDGKVYGKIVEVLIEKEKNAVCKKCVGDEKDKPYLGLTLIKNLEKEGKYYRNGTIFDPENGEEYRCRIALEDDNTLQVRGYLAFLYSTQYWKRVK</sequence>
<evidence type="ECO:0000313" key="3">
    <source>
        <dbReference type="EMBL" id="PSG89454.1"/>
    </source>
</evidence>
<protein>
    <submittedName>
        <fullName evidence="3">DUF2147 domain-containing protein</fullName>
    </submittedName>
</protein>
<evidence type="ECO:0000313" key="4">
    <source>
        <dbReference type="Proteomes" id="UP000238426"/>
    </source>
</evidence>
<dbReference type="EMBL" id="PXOQ01000008">
    <property type="protein sequence ID" value="PSG89454.1"/>
    <property type="molecule type" value="Genomic_DNA"/>
</dbReference>
<keyword evidence="1" id="KW-0732">Signal</keyword>